<dbReference type="SUPFAM" id="SSF46785">
    <property type="entry name" value="Winged helix' DNA-binding domain"/>
    <property type="match status" value="1"/>
</dbReference>
<dbReference type="PANTHER" id="PTHR33238">
    <property type="entry name" value="IRON (METAL) DEPENDENT REPRESSOR, DTXR FAMILY"/>
    <property type="match status" value="1"/>
</dbReference>
<evidence type="ECO:0000256" key="5">
    <source>
        <dbReference type="ARBA" id="ARBA00023015"/>
    </source>
</evidence>
<evidence type="ECO:0000313" key="10">
    <source>
        <dbReference type="Proteomes" id="UP000003179"/>
    </source>
</evidence>
<gene>
    <name evidence="9" type="ORF">HMPREF9607_01454</name>
</gene>
<reference evidence="9" key="1">
    <citation type="submission" date="2010-08" db="EMBL/GenBank/DDBJ databases">
        <authorList>
            <person name="Weinstock G."/>
            <person name="Sodergren E."/>
            <person name="Clifton S."/>
            <person name="Fulton L."/>
            <person name="Fulton B."/>
            <person name="Courtney L."/>
            <person name="Fronick C."/>
            <person name="Harrison M."/>
            <person name="Strong C."/>
            <person name="Farmer C."/>
            <person name="Delahaunty K."/>
            <person name="Markovic C."/>
            <person name="Hall O."/>
            <person name="Minx P."/>
            <person name="Tomlinson C."/>
            <person name="Mitreva M."/>
            <person name="Hou S."/>
            <person name="Chen J."/>
            <person name="Wollam A."/>
            <person name="Pepin K.H."/>
            <person name="Johnson M."/>
            <person name="Bhonagiri V."/>
            <person name="Zhang X."/>
            <person name="Suruliraj S."/>
            <person name="Warren W."/>
            <person name="Chinwalla A."/>
            <person name="Mardis E.R."/>
            <person name="Wilson R.K."/>
        </authorList>
    </citation>
    <scope>NUCLEOTIDE SEQUENCE [LARGE SCALE GENOMIC DNA]</scope>
    <source>
        <strain evidence="9">HL044PA1</strain>
    </source>
</reference>
<organism evidence="9 10">
    <name type="scientific">Cutibacterium modestum HL044PA1</name>
    <dbReference type="NCBI Taxonomy" id="765109"/>
    <lineage>
        <taxon>Bacteria</taxon>
        <taxon>Bacillati</taxon>
        <taxon>Actinomycetota</taxon>
        <taxon>Actinomycetes</taxon>
        <taxon>Propionibacteriales</taxon>
        <taxon>Propionibacteriaceae</taxon>
        <taxon>Cutibacterium</taxon>
        <taxon>Cutibacterium modestum</taxon>
    </lineage>
</organism>
<dbReference type="SUPFAM" id="SSF50037">
    <property type="entry name" value="C-terminal domain of transcriptional repressors"/>
    <property type="match status" value="1"/>
</dbReference>
<dbReference type="SUPFAM" id="SSF47979">
    <property type="entry name" value="Iron-dependent repressor protein, dimerization domain"/>
    <property type="match status" value="1"/>
</dbReference>
<evidence type="ECO:0000259" key="8">
    <source>
        <dbReference type="PROSITE" id="PS50944"/>
    </source>
</evidence>
<dbReference type="Proteomes" id="UP000003179">
    <property type="component" value="Unassembled WGS sequence"/>
</dbReference>
<keyword evidence="5" id="KW-0805">Transcription regulation</keyword>
<dbReference type="InterPro" id="IPR036388">
    <property type="entry name" value="WH-like_DNA-bd_sf"/>
</dbReference>
<dbReference type="PANTHER" id="PTHR33238:SF10">
    <property type="entry name" value="IRON-DEPENDENT REPRESSOR IDER"/>
    <property type="match status" value="1"/>
</dbReference>
<evidence type="ECO:0000313" key="9">
    <source>
        <dbReference type="EMBL" id="EFS92369.1"/>
    </source>
</evidence>
<name>A0ABN0C506_9ACTN</name>
<dbReference type="Gene3D" id="1.10.60.10">
    <property type="entry name" value="Iron dependent repressor, metal binding and dimerisation domain"/>
    <property type="match status" value="1"/>
</dbReference>
<dbReference type="SMART" id="SM00529">
    <property type="entry name" value="HTH_DTXR"/>
    <property type="match status" value="1"/>
</dbReference>
<keyword evidence="6" id="KW-0238">DNA-binding</keyword>
<feature type="domain" description="HTH dtxR-type" evidence="8">
    <location>
        <begin position="36"/>
        <end position="97"/>
    </location>
</feature>
<dbReference type="Gene3D" id="2.30.30.90">
    <property type="match status" value="1"/>
</dbReference>
<dbReference type="InterPro" id="IPR038157">
    <property type="entry name" value="FeoA_core_dom"/>
</dbReference>
<dbReference type="InterPro" id="IPR050536">
    <property type="entry name" value="DtxR_MntR_Metal-Reg"/>
</dbReference>
<dbReference type="InterPro" id="IPR008988">
    <property type="entry name" value="Transcriptional_repressor_C"/>
</dbReference>
<dbReference type="InterPro" id="IPR022687">
    <property type="entry name" value="HTH_DTXR"/>
</dbReference>
<dbReference type="Gene3D" id="1.10.10.10">
    <property type="entry name" value="Winged helix-like DNA-binding domain superfamily/Winged helix DNA-binding domain"/>
    <property type="match status" value="1"/>
</dbReference>
<keyword evidence="10" id="KW-1185">Reference proteome</keyword>
<evidence type="ECO:0000256" key="1">
    <source>
        <dbReference type="ARBA" id="ARBA00004496"/>
    </source>
</evidence>
<keyword evidence="4" id="KW-0408">Iron</keyword>
<dbReference type="Pfam" id="PF01325">
    <property type="entry name" value="Fe_dep_repress"/>
    <property type="match status" value="1"/>
</dbReference>
<comment type="subcellular location">
    <subcellularLocation>
        <location evidence="1">Cytoplasm</location>
    </subcellularLocation>
</comment>
<dbReference type="PROSITE" id="PS50944">
    <property type="entry name" value="HTH_DTXR"/>
    <property type="match status" value="1"/>
</dbReference>
<dbReference type="Pfam" id="PF02742">
    <property type="entry name" value="Fe_dep_repr_C"/>
    <property type="match status" value="1"/>
</dbReference>
<dbReference type="EMBL" id="ADZU01000024">
    <property type="protein sequence ID" value="EFS92369.1"/>
    <property type="molecule type" value="Genomic_DNA"/>
</dbReference>
<dbReference type="InterPro" id="IPR036421">
    <property type="entry name" value="Fe_dep_repressor_sf"/>
</dbReference>
<evidence type="ECO:0000256" key="4">
    <source>
        <dbReference type="ARBA" id="ARBA00023004"/>
    </source>
</evidence>
<proteinExistence type="inferred from homology"/>
<keyword evidence="7" id="KW-0804">Transcription</keyword>
<accession>A0ABN0C506</accession>
<dbReference type="InterPro" id="IPR036390">
    <property type="entry name" value="WH_DNA-bd_sf"/>
</dbReference>
<evidence type="ECO:0000256" key="2">
    <source>
        <dbReference type="ARBA" id="ARBA00007871"/>
    </source>
</evidence>
<evidence type="ECO:0000256" key="6">
    <source>
        <dbReference type="ARBA" id="ARBA00023125"/>
    </source>
</evidence>
<comment type="subunit">
    <text evidence="3">Homodimer.</text>
</comment>
<sequence>MTPERLLIVSLSNGQAASVALRLRGRGRGGTVSSELVDTTEMYLRTFYELLEEGVELRRARIVERLHQSGPTVSQTVARMARDGLVVVESDRSISLTQEGHDVAQTVMRKHRLAECLLTQVIGLRPDLVHDEACRWEHVISGEVEKRLTGLLDNPDVSPYGCPLPPEQTGCCPDGSVRFRDDSMPLDEVIAEVGCPVSVTVTRLSEFFQATEGNLADVYAAGLLPGKSIEVDDDADGIRLTGSEGSVVVDPGILSGLFVAQNS</sequence>
<comment type="caution">
    <text evidence="9">The sequence shown here is derived from an EMBL/GenBank/DDBJ whole genome shotgun (WGS) entry which is preliminary data.</text>
</comment>
<evidence type="ECO:0000256" key="7">
    <source>
        <dbReference type="ARBA" id="ARBA00023163"/>
    </source>
</evidence>
<comment type="similarity">
    <text evidence="2">Belongs to the DtxR/MntR family.</text>
</comment>
<dbReference type="InterPro" id="IPR022689">
    <property type="entry name" value="Iron_dep_repressor"/>
</dbReference>
<protein>
    <submittedName>
        <fullName evidence="9">Iron dependent repressor DNA binding domain protein</fullName>
    </submittedName>
</protein>
<dbReference type="InterPro" id="IPR001367">
    <property type="entry name" value="Fe_dep_repressor"/>
</dbReference>
<evidence type="ECO:0000256" key="3">
    <source>
        <dbReference type="ARBA" id="ARBA00011738"/>
    </source>
</evidence>